<dbReference type="GO" id="GO:0097216">
    <property type="term" value="F:guanosine tetraphosphate binding"/>
    <property type="evidence" value="ECO:0007669"/>
    <property type="project" value="UniProtKB-ARBA"/>
</dbReference>
<evidence type="ECO:0000256" key="7">
    <source>
        <dbReference type="NCBIfam" id="TIGR00484"/>
    </source>
</evidence>
<dbReference type="NCBIfam" id="TIGR00484">
    <property type="entry name" value="EF-G"/>
    <property type="match status" value="1"/>
</dbReference>
<reference evidence="9 10" key="1">
    <citation type="submission" date="2018-03" db="EMBL/GenBank/DDBJ databases">
        <title>Ahniella affigens gen. nov., sp. nov., a gammaproteobacterium isolated from sandy soil near a stream.</title>
        <authorList>
            <person name="Ko Y."/>
            <person name="Kim J.-H."/>
        </authorList>
    </citation>
    <scope>NUCLEOTIDE SEQUENCE [LARGE SCALE GENOMIC DNA]</scope>
    <source>
        <strain evidence="9 10">D13</strain>
    </source>
</reference>
<organism evidence="9 10">
    <name type="scientific">Ahniella affigens</name>
    <dbReference type="NCBI Taxonomy" id="2021234"/>
    <lineage>
        <taxon>Bacteria</taxon>
        <taxon>Pseudomonadati</taxon>
        <taxon>Pseudomonadota</taxon>
        <taxon>Gammaproteobacteria</taxon>
        <taxon>Lysobacterales</taxon>
        <taxon>Rhodanobacteraceae</taxon>
        <taxon>Ahniella</taxon>
    </lineage>
</organism>
<dbReference type="InterPro" id="IPR027417">
    <property type="entry name" value="P-loop_NTPase"/>
</dbReference>
<dbReference type="Gene3D" id="3.30.230.10">
    <property type="match status" value="1"/>
</dbReference>
<dbReference type="Pfam" id="PF00679">
    <property type="entry name" value="EFG_C"/>
    <property type="match status" value="1"/>
</dbReference>
<dbReference type="InterPro" id="IPR053905">
    <property type="entry name" value="EF-G-like_DII"/>
</dbReference>
<dbReference type="Proteomes" id="UP000241074">
    <property type="component" value="Chromosome"/>
</dbReference>
<evidence type="ECO:0000256" key="4">
    <source>
        <dbReference type="ARBA" id="ARBA00022917"/>
    </source>
</evidence>
<dbReference type="NCBIfam" id="NF009381">
    <property type="entry name" value="PRK12740.1-5"/>
    <property type="match status" value="1"/>
</dbReference>
<dbReference type="KEGG" id="xba:C7S18_02885"/>
<feature type="domain" description="Tr-type G" evidence="8">
    <location>
        <begin position="7"/>
        <end position="284"/>
    </location>
</feature>
<dbReference type="EMBL" id="CP027860">
    <property type="protein sequence ID" value="AVP96200.1"/>
    <property type="molecule type" value="Genomic_DNA"/>
</dbReference>
<dbReference type="Gene3D" id="3.30.70.240">
    <property type="match status" value="1"/>
</dbReference>
<reference evidence="9 10" key="2">
    <citation type="submission" date="2018-03" db="EMBL/GenBank/DDBJ databases">
        <authorList>
            <person name="Keele B.F."/>
        </authorList>
    </citation>
    <scope>NUCLEOTIDE SEQUENCE [LARGE SCALE GENOMIC DNA]</scope>
    <source>
        <strain evidence="9 10">D13</strain>
    </source>
</reference>
<dbReference type="PROSITE" id="PS00301">
    <property type="entry name" value="G_TR_1"/>
    <property type="match status" value="1"/>
</dbReference>
<dbReference type="InterPro" id="IPR014721">
    <property type="entry name" value="Ribsml_uS5_D2-typ_fold_subgr"/>
</dbReference>
<dbReference type="InterPro" id="IPR035649">
    <property type="entry name" value="EFG_V"/>
</dbReference>
<dbReference type="FunFam" id="3.30.70.240:FF:000001">
    <property type="entry name" value="Elongation factor G"/>
    <property type="match status" value="1"/>
</dbReference>
<dbReference type="SUPFAM" id="SSF50447">
    <property type="entry name" value="Translation proteins"/>
    <property type="match status" value="1"/>
</dbReference>
<proteinExistence type="inferred from homology"/>
<keyword evidence="10" id="KW-1185">Reference proteome</keyword>
<dbReference type="GO" id="GO:0032790">
    <property type="term" value="P:ribosome disassembly"/>
    <property type="evidence" value="ECO:0007669"/>
    <property type="project" value="TreeGrafter"/>
</dbReference>
<dbReference type="InterPro" id="IPR009000">
    <property type="entry name" value="Transl_B-barrel_sf"/>
</dbReference>
<dbReference type="InterPro" id="IPR031157">
    <property type="entry name" value="G_TR_CS"/>
</dbReference>
<dbReference type="GO" id="GO:0003924">
    <property type="term" value="F:GTPase activity"/>
    <property type="evidence" value="ECO:0007669"/>
    <property type="project" value="InterPro"/>
</dbReference>
<dbReference type="FunFam" id="3.30.70.870:FF:000002">
    <property type="entry name" value="Translation elongation factor 2"/>
    <property type="match status" value="1"/>
</dbReference>
<dbReference type="PROSITE" id="PS51722">
    <property type="entry name" value="G_TR_2"/>
    <property type="match status" value="1"/>
</dbReference>
<dbReference type="Pfam" id="PF14492">
    <property type="entry name" value="EFG_III"/>
    <property type="match status" value="1"/>
</dbReference>
<keyword evidence="3 9" id="KW-0251">Elongation factor</keyword>
<dbReference type="SMART" id="SM00838">
    <property type="entry name" value="EFG_C"/>
    <property type="match status" value="1"/>
</dbReference>
<gene>
    <name evidence="9" type="primary">fusA</name>
    <name evidence="9" type="ORF">C7S18_02885</name>
</gene>
<dbReference type="InterPro" id="IPR035647">
    <property type="entry name" value="EFG_III/V"/>
</dbReference>
<evidence type="ECO:0000256" key="6">
    <source>
        <dbReference type="ARBA" id="ARBA00024731"/>
    </source>
</evidence>
<dbReference type="AlphaFoldDB" id="A0A2P1PMX6"/>
<dbReference type="RefSeq" id="WP_106890129.1">
    <property type="nucleotide sequence ID" value="NZ_CP027860.1"/>
</dbReference>
<comment type="similarity">
    <text evidence="1">Belongs to the TRAFAC class translation factor GTPase superfamily. Classic translation factor GTPase family. EF-G/EF-2 subfamily.</text>
</comment>
<dbReference type="Pfam" id="PF22042">
    <property type="entry name" value="EF-G_D2"/>
    <property type="match status" value="1"/>
</dbReference>
<dbReference type="GO" id="GO:0005525">
    <property type="term" value="F:GTP binding"/>
    <property type="evidence" value="ECO:0007669"/>
    <property type="project" value="UniProtKB-UniRule"/>
</dbReference>
<dbReference type="PANTHER" id="PTHR43261:SF1">
    <property type="entry name" value="RIBOSOME-RELEASING FACTOR 2, MITOCHONDRIAL"/>
    <property type="match status" value="1"/>
</dbReference>
<evidence type="ECO:0000259" key="8">
    <source>
        <dbReference type="PROSITE" id="PS51722"/>
    </source>
</evidence>
<dbReference type="SUPFAM" id="SSF52540">
    <property type="entry name" value="P-loop containing nucleoside triphosphate hydrolases"/>
    <property type="match status" value="1"/>
</dbReference>
<dbReference type="CDD" id="cd03713">
    <property type="entry name" value="EFG_mtEFG_C"/>
    <property type="match status" value="1"/>
</dbReference>
<dbReference type="Gene3D" id="2.40.30.10">
    <property type="entry name" value="Translation factors"/>
    <property type="match status" value="1"/>
</dbReference>
<keyword evidence="4" id="KW-0648">Protein biosynthesis</keyword>
<dbReference type="PANTHER" id="PTHR43261">
    <property type="entry name" value="TRANSLATION ELONGATION FACTOR G-RELATED"/>
    <property type="match status" value="1"/>
</dbReference>
<evidence type="ECO:0000313" key="9">
    <source>
        <dbReference type="EMBL" id="AVP96200.1"/>
    </source>
</evidence>
<evidence type="ECO:0000313" key="10">
    <source>
        <dbReference type="Proteomes" id="UP000241074"/>
    </source>
</evidence>
<dbReference type="Pfam" id="PF03764">
    <property type="entry name" value="EFG_IV"/>
    <property type="match status" value="1"/>
</dbReference>
<dbReference type="Gene3D" id="3.40.50.300">
    <property type="entry name" value="P-loop containing nucleotide triphosphate hydrolases"/>
    <property type="match status" value="1"/>
</dbReference>
<accession>A0A2P1PMX6</accession>
<dbReference type="InterPro" id="IPR009022">
    <property type="entry name" value="EFG_III"/>
</dbReference>
<dbReference type="Gene3D" id="3.30.70.870">
    <property type="entry name" value="Elongation Factor G (Translational Gtpase), domain 3"/>
    <property type="match status" value="1"/>
</dbReference>
<dbReference type="InterPro" id="IPR000640">
    <property type="entry name" value="EFG_V-like"/>
</dbReference>
<evidence type="ECO:0000256" key="1">
    <source>
        <dbReference type="ARBA" id="ARBA00005870"/>
    </source>
</evidence>
<dbReference type="InterPro" id="IPR005225">
    <property type="entry name" value="Small_GTP-bd"/>
</dbReference>
<comment type="function">
    <text evidence="6">Catalyzes the GTP-dependent ribosomal translocation step during translation elongation. During this step, the ribosome changes from the pre-translocational (PRE) to the post-translocational (POST) state as the newly formed A-site-bound peptidyl-tRNA and P-site-bound deacylated tRNA move to the P and E sites, respectively. Catalyzes the coordinated movement of the two tRNA molecules, the mRNA and conformational changes in the ribosome.</text>
</comment>
<dbReference type="CDD" id="cd16262">
    <property type="entry name" value="EFG_III"/>
    <property type="match status" value="1"/>
</dbReference>
<dbReference type="OrthoDB" id="5926900at2"/>
<dbReference type="SMART" id="SM00889">
    <property type="entry name" value="EFG_IV"/>
    <property type="match status" value="1"/>
</dbReference>
<keyword evidence="5" id="KW-0342">GTP-binding</keyword>
<name>A0A2P1PMX6_9GAMM</name>
<dbReference type="NCBIfam" id="TIGR00231">
    <property type="entry name" value="small_GTP"/>
    <property type="match status" value="1"/>
</dbReference>
<dbReference type="InterPro" id="IPR020568">
    <property type="entry name" value="Ribosomal_Su5_D2-typ_SF"/>
</dbReference>
<dbReference type="SUPFAM" id="SSF54211">
    <property type="entry name" value="Ribosomal protein S5 domain 2-like"/>
    <property type="match status" value="1"/>
</dbReference>
<dbReference type="SUPFAM" id="SSF54980">
    <property type="entry name" value="EF-G C-terminal domain-like"/>
    <property type="match status" value="2"/>
</dbReference>
<dbReference type="PRINTS" id="PR00315">
    <property type="entry name" value="ELONGATNFCT"/>
</dbReference>
<dbReference type="Pfam" id="PF00009">
    <property type="entry name" value="GTP_EFTU"/>
    <property type="match status" value="1"/>
</dbReference>
<dbReference type="GO" id="GO:0003746">
    <property type="term" value="F:translation elongation factor activity"/>
    <property type="evidence" value="ECO:0007669"/>
    <property type="project" value="UniProtKB-UniRule"/>
</dbReference>
<dbReference type="FunFam" id="3.40.50.300:FF:000514">
    <property type="entry name" value="Ribosome-releasing factor 2, mitochondrial"/>
    <property type="match status" value="1"/>
</dbReference>
<dbReference type="InterPro" id="IPR004540">
    <property type="entry name" value="Transl_elong_EFG/EF2"/>
</dbReference>
<evidence type="ECO:0000256" key="5">
    <source>
        <dbReference type="ARBA" id="ARBA00023134"/>
    </source>
</evidence>
<protein>
    <recommendedName>
        <fullName evidence="7">Elongation factor G</fullName>
    </recommendedName>
</protein>
<evidence type="ECO:0000256" key="2">
    <source>
        <dbReference type="ARBA" id="ARBA00022741"/>
    </source>
</evidence>
<keyword evidence="2" id="KW-0547">Nucleotide-binding</keyword>
<sequence length="678" mass="73959">MTRTNSSRWRNLGIIAHIDAGKTTLTERLLWTAGAIHRTGEVHHGNSTTDYSDIERRRGITIGAAAVRLRWTPTGDTEHRFTLIDTPGHIDFAIEVERSLRVLDGAVAVFSAVDGVQPQSETVWRQADHHELPRIAVINKMDRPGANFARVVDALRTVLDARAWPMGLPLGEAEDFRGWIDLVAECTWLWQVDGAVTMQSWSALDRSQYLPKRLALIEAVAEHDDELESLYLSEASISADALRAALRRATLAGAGVPVIAASAYRNQGMQAVLDAIAHYLPSPMDRPAVRAEREQAAVWLPPNPDATTVALVFKVTPLGQTMASFVRVYSGRLSVGQSVWCARAQRVRRIGRLAAVQADRTTELDAAVAGEIVAILGWKDSPSGETLSAPEDRLQLEAIATQPPVLAWRIEALQKSDLLRLGQGLSALALQDPSFQVKQDPDTGDTVVYGMGELHLDVMVERLRQDFGVTVRTGAPQVAYQETPATAVTWAEGKIEKRNGGVGQFARVVLSIAPMPDLDVQIVDETIGGSIPKPFVASVEKGLRQALQEGPRGVPVVGLQIRIIDGEAHSVDSSDLAFQRAAFTALQHALQQSGTRLLEPVMQLQIDTPAQALGDVIGEVQKRQGQIQQIDDRGLRVDVRAHAPLAKLHGYTTSLRSLSQGRAEASMQFLRYEVARVG</sequence>
<evidence type="ECO:0000256" key="3">
    <source>
        <dbReference type="ARBA" id="ARBA00022768"/>
    </source>
</evidence>
<dbReference type="InterPro" id="IPR000795">
    <property type="entry name" value="T_Tr_GTP-bd_dom"/>
</dbReference>
<dbReference type="InterPro" id="IPR005517">
    <property type="entry name" value="Transl_elong_EFG/EF2_IV"/>
</dbReference>
<dbReference type="InterPro" id="IPR041095">
    <property type="entry name" value="EFG_II"/>
</dbReference>